<dbReference type="Proteomes" id="UP000095713">
    <property type="component" value="Unassembled WGS sequence"/>
</dbReference>
<dbReference type="PANTHER" id="PTHR43777:SF1">
    <property type="entry name" value="MOLYBDENUM COFACTOR CYTIDYLYLTRANSFERASE"/>
    <property type="match status" value="1"/>
</dbReference>
<dbReference type="Pfam" id="PF12804">
    <property type="entry name" value="NTP_transf_3"/>
    <property type="match status" value="1"/>
</dbReference>
<feature type="domain" description="MobA-like NTP transferase" evidence="1">
    <location>
        <begin position="6"/>
        <end position="166"/>
    </location>
</feature>
<dbReference type="InterPro" id="IPR029044">
    <property type="entry name" value="Nucleotide-diphossugar_trans"/>
</dbReference>
<dbReference type="SUPFAM" id="SSF53448">
    <property type="entry name" value="Nucleotide-diphospho-sugar transferases"/>
    <property type="match status" value="1"/>
</dbReference>
<dbReference type="CDD" id="cd04182">
    <property type="entry name" value="GT_2_like_f"/>
    <property type="match status" value="1"/>
</dbReference>
<dbReference type="AlphaFoldDB" id="A0A1E5SIR8"/>
<sequence>MNISIIILAAGQSSRMGRIKQLLPYEKSTLLEVTIHNALASKANNVYCVLGANSGLIKKEIKEPEVTFINNPNWKSGLSSSIVSGIKHLQTLKEHSDAVLITLADQPHVDSAYIDSLINLYQDNQGEIIASAYENKKGVPAIFPITIIDKLLKLEGDKGAKSFLNNSEYNIITLELESFQIFRDIDTPEDYKKLFK</sequence>
<keyword evidence="3" id="KW-1185">Reference proteome</keyword>
<reference evidence="2 3" key="1">
    <citation type="submission" date="2016-05" db="EMBL/GenBank/DDBJ databases">
        <title>Draft Genome Sequence of Algibacter sp. Strain SK-16 Isolated from the Surface Water of Aburatsubo Inlet.</title>
        <authorList>
            <person name="Wong S.-K."/>
            <person name="Yoshizawa S."/>
            <person name="Nakajima Y."/>
            <person name="Ogura Y."/>
            <person name="Tetsuya H."/>
            <person name="Hamasaki K."/>
        </authorList>
    </citation>
    <scope>NUCLEOTIDE SEQUENCE [LARGE SCALE GENOMIC DNA]</scope>
    <source>
        <strain evidence="2 3">SK-16</strain>
    </source>
</reference>
<dbReference type="Gene3D" id="3.90.550.10">
    <property type="entry name" value="Spore Coat Polysaccharide Biosynthesis Protein SpsA, Chain A"/>
    <property type="match status" value="1"/>
</dbReference>
<dbReference type="EMBL" id="MDJD01000054">
    <property type="protein sequence ID" value="OEJ99005.1"/>
    <property type="molecule type" value="Genomic_DNA"/>
</dbReference>
<accession>A0A1E5SIR8</accession>
<dbReference type="InterPro" id="IPR025877">
    <property type="entry name" value="MobA-like_NTP_Trfase"/>
</dbReference>
<comment type="caution">
    <text evidence="2">The sequence shown here is derived from an EMBL/GenBank/DDBJ whole genome shotgun (WGS) entry which is preliminary data.</text>
</comment>
<organism evidence="2 3">
    <name type="scientific">Flavivirga aquatica</name>
    <dbReference type="NCBI Taxonomy" id="1849968"/>
    <lineage>
        <taxon>Bacteria</taxon>
        <taxon>Pseudomonadati</taxon>
        <taxon>Bacteroidota</taxon>
        <taxon>Flavobacteriia</taxon>
        <taxon>Flavobacteriales</taxon>
        <taxon>Flavobacteriaceae</taxon>
        <taxon>Flavivirga</taxon>
    </lineage>
</organism>
<dbReference type="PANTHER" id="PTHR43777">
    <property type="entry name" value="MOLYBDENUM COFACTOR CYTIDYLYLTRANSFERASE"/>
    <property type="match status" value="1"/>
</dbReference>
<evidence type="ECO:0000313" key="3">
    <source>
        <dbReference type="Proteomes" id="UP000095713"/>
    </source>
</evidence>
<dbReference type="RefSeq" id="WP_069831688.1">
    <property type="nucleotide sequence ID" value="NZ_MDJD01000054.1"/>
</dbReference>
<dbReference type="STRING" id="1849968.A8C32_07440"/>
<proteinExistence type="predicted"/>
<gene>
    <name evidence="2" type="ORF">A8C32_07440</name>
</gene>
<evidence type="ECO:0000313" key="2">
    <source>
        <dbReference type="EMBL" id="OEJ99005.1"/>
    </source>
</evidence>
<dbReference type="GO" id="GO:0016779">
    <property type="term" value="F:nucleotidyltransferase activity"/>
    <property type="evidence" value="ECO:0007669"/>
    <property type="project" value="UniProtKB-ARBA"/>
</dbReference>
<protein>
    <recommendedName>
        <fullName evidence="1">MobA-like NTP transferase domain-containing protein</fullName>
    </recommendedName>
</protein>
<dbReference type="OrthoDB" id="9779263at2"/>
<name>A0A1E5SIR8_9FLAO</name>
<evidence type="ECO:0000259" key="1">
    <source>
        <dbReference type="Pfam" id="PF12804"/>
    </source>
</evidence>